<feature type="transmembrane region" description="Helical" evidence="1">
    <location>
        <begin position="344"/>
        <end position="363"/>
    </location>
</feature>
<feature type="transmembrane region" description="Helical" evidence="1">
    <location>
        <begin position="57"/>
        <end position="74"/>
    </location>
</feature>
<dbReference type="RefSeq" id="WP_074882841.1">
    <property type="nucleotide sequence ID" value="NZ_FOXO01000001.1"/>
</dbReference>
<organism evidence="2 3">
    <name type="scientific">Butyrivibrio proteoclasticus</name>
    <dbReference type="NCBI Taxonomy" id="43305"/>
    <lineage>
        <taxon>Bacteria</taxon>
        <taxon>Bacillati</taxon>
        <taxon>Bacillota</taxon>
        <taxon>Clostridia</taxon>
        <taxon>Lachnospirales</taxon>
        <taxon>Lachnospiraceae</taxon>
        <taxon>Butyrivibrio</taxon>
    </lineage>
</organism>
<feature type="transmembrane region" description="Helical" evidence="1">
    <location>
        <begin position="6"/>
        <end position="26"/>
    </location>
</feature>
<dbReference type="AlphaFoldDB" id="A0A1I5PRX9"/>
<evidence type="ECO:0000313" key="2">
    <source>
        <dbReference type="EMBL" id="SFP36386.1"/>
    </source>
</evidence>
<feature type="transmembrane region" description="Helical" evidence="1">
    <location>
        <begin position="311"/>
        <end position="332"/>
    </location>
</feature>
<gene>
    <name evidence="2" type="ORF">SAMN04487928_101106</name>
</gene>
<feature type="transmembrane region" description="Helical" evidence="1">
    <location>
        <begin position="453"/>
        <end position="471"/>
    </location>
</feature>
<feature type="transmembrane region" description="Helical" evidence="1">
    <location>
        <begin position="176"/>
        <end position="194"/>
    </location>
</feature>
<feature type="transmembrane region" description="Helical" evidence="1">
    <location>
        <begin position="33"/>
        <end position="51"/>
    </location>
</feature>
<reference evidence="3" key="1">
    <citation type="submission" date="2016-10" db="EMBL/GenBank/DDBJ databases">
        <authorList>
            <person name="Varghese N."/>
            <person name="Submissions S."/>
        </authorList>
    </citation>
    <scope>NUCLEOTIDE SEQUENCE [LARGE SCALE GENOMIC DNA]</scope>
    <source>
        <strain evidence="3">P18</strain>
    </source>
</reference>
<dbReference type="EMBL" id="FOXO01000001">
    <property type="protein sequence ID" value="SFP36386.1"/>
    <property type="molecule type" value="Genomic_DNA"/>
</dbReference>
<keyword evidence="1" id="KW-0472">Membrane</keyword>
<name>A0A1I5PRX9_9FIRM</name>
<protein>
    <submittedName>
        <fullName evidence="2">Uncharacterized protein</fullName>
    </submittedName>
</protein>
<feature type="transmembrane region" description="Helical" evidence="1">
    <location>
        <begin position="238"/>
        <end position="262"/>
    </location>
</feature>
<feature type="transmembrane region" description="Helical" evidence="1">
    <location>
        <begin position="103"/>
        <end position="129"/>
    </location>
</feature>
<keyword evidence="3" id="KW-1185">Reference proteome</keyword>
<dbReference type="Proteomes" id="UP000182624">
    <property type="component" value="Unassembled WGS sequence"/>
</dbReference>
<keyword evidence="1" id="KW-0812">Transmembrane</keyword>
<proteinExistence type="predicted"/>
<evidence type="ECO:0000313" key="3">
    <source>
        <dbReference type="Proteomes" id="UP000182624"/>
    </source>
</evidence>
<feature type="transmembrane region" description="Helical" evidence="1">
    <location>
        <begin position="149"/>
        <end position="169"/>
    </location>
</feature>
<accession>A0A1I5PRX9</accession>
<keyword evidence="1" id="KW-1133">Transmembrane helix</keyword>
<evidence type="ECO:0000256" key="1">
    <source>
        <dbReference type="SAM" id="Phobius"/>
    </source>
</evidence>
<sequence length="513" mass="57959">MSAQKVYLSEMLYLLYFTVMFGARAAGLYEGMLLYNITLVIGILLFVIKVTMTEHTVFEYLVMALLLGMSLLVYKNTGEKGLLLYMTMMLGMKGVSLQKIEKVGLTILGVCFPVLVFLSVTGIITDIAYPADGRLLPGQMLRRSLGYPYFNTMFTTYVVLVALIMLVCGYQEKKQLILSSIFFFIAGVYLYIYSCSNTGMIVLTVFLMMNIVMQSMKISASPKSRAGSIEDKHRGLGIFIRILLMSVYPLGMVASILCPLLIGGESFEILDKLFHNRFNYANYYLTHEPVTLFGTRFAQAPNENYLIDSSFLYSFLQLGVVPCVVLTTLMMATICKLIKENRRIELAVVVSFCVLGLSDPFFYNLSYKNIMMLFAGETLWAWLAEIEDTLIKRSELSNSSLKKEIVKALSAKIFLLKSGRKEFYYTNSRIYAVWGEIGEFLKSVFATKGIRKLVIMIGVSIIIFAFAYYSGRANVEGIVDTIPEWEFFRSAMSRGLWSGMAVMLIVNFRQNVL</sequence>